<dbReference type="PROSITE" id="PS51880">
    <property type="entry name" value="TGS"/>
    <property type="match status" value="1"/>
</dbReference>
<dbReference type="SUPFAM" id="SSF55681">
    <property type="entry name" value="Class II aaRS and biotin synthetases"/>
    <property type="match status" value="1"/>
</dbReference>
<evidence type="ECO:0000256" key="5">
    <source>
        <dbReference type="ARBA" id="ARBA00022723"/>
    </source>
</evidence>
<dbReference type="InterPro" id="IPR004154">
    <property type="entry name" value="Anticodon-bd"/>
</dbReference>
<dbReference type="CDD" id="cd01667">
    <property type="entry name" value="TGS_ThrRS"/>
    <property type="match status" value="1"/>
</dbReference>
<dbReference type="SMART" id="SM00863">
    <property type="entry name" value="tRNA_SAD"/>
    <property type="match status" value="1"/>
</dbReference>
<reference evidence="16" key="1">
    <citation type="submission" date="2016-12" db="EMBL/GenBank/DDBJ databases">
        <title>Draft genome sequence of Roseomonas mucosa strain AU37, isolated from a peripheral intravenous catheter.</title>
        <authorList>
            <person name="Choudhury M.A."/>
            <person name="Sidjabat H.E."/>
            <person name="Wailan A.M."/>
            <person name="Zhang L."/>
            <person name="Marsh N.M."/>
            <person name="Rickard C.M."/>
            <person name="Davies M."/>
            <person name="Mcmillan D.J."/>
        </authorList>
    </citation>
    <scope>NUCLEOTIDE SEQUENCE [LARGE SCALE GENOMIC DNA]</scope>
    <source>
        <strain evidence="16">AU37</strain>
    </source>
</reference>
<dbReference type="CDD" id="cd00771">
    <property type="entry name" value="ThrRS_core"/>
    <property type="match status" value="1"/>
</dbReference>
<sequence length="651" mass="73712">MPVITLPDGSTRSFDGAVTGTTVAAAIGPGLAKAALAMELDGKLVDLATPVEVDSSLRFVTRKDPEALELIRHDAAHVLAEAVQELFPGTQVTIGPAIEDGFYYDFARNEPFTPEDFPAIEAKMREIVARNAGFVREVWPREEAIRFFEEKGERYKAELIRDLPADVPISIYRQGDWLDLCRGPHMRSTGDIGSAFKLMKVAGAYWRGDHRNAMLSRIYATAWRDQKELDAYLLRLEEAERRDHRKIGKEMDLFHLQEEAVGSIFWHPKGWKLYRALEDYMRRRLDDADYQEVRTPQLVDRKLWIASGHWEKFRENMFIATVEDESEKDRVLALKPMNCPCHVQIFNQGLRSYRELPLRMAEFGACHRYEPSGALHGIMRVRSFTQDDAHIFCTEEQIAGETVKFVALLSAIYRDLGFENFRVKFSDRPGKRAGTDEVWDHAEGALHEACRIANVEYEMNPGEGAFYGPKLEFVLRDAIGRDWQCGTLQVDFVLPERLDAEYVAEDGSRKRPVMLHRAILGSFERFIGILIEQHAGRFPLWLAPVQVVVATIVSDADAYAEQVGQALRAAGLRVELDTRNEKINRKVADHIAGRVPLMVVIGRREAEEGKIVLRRLPGREQETLSLDEAVAKLAAEAVPPDAKRENMVAAA</sequence>
<dbReference type="GO" id="GO:0004829">
    <property type="term" value="F:threonine-tRNA ligase activity"/>
    <property type="evidence" value="ECO:0007669"/>
    <property type="project" value="UniProtKB-UniRule"/>
</dbReference>
<dbReference type="PROSITE" id="PS50862">
    <property type="entry name" value="AA_TRNA_LIGASE_II"/>
    <property type="match status" value="1"/>
</dbReference>
<dbReference type="NCBIfam" id="TIGR00418">
    <property type="entry name" value="thrS"/>
    <property type="match status" value="1"/>
</dbReference>
<comment type="subcellular location">
    <subcellularLocation>
        <location evidence="13">Cytoplasm</location>
    </subcellularLocation>
</comment>
<keyword evidence="6 13" id="KW-0547">Nucleotide-binding</keyword>
<dbReference type="InterPro" id="IPR012947">
    <property type="entry name" value="tRNA_SAD"/>
</dbReference>
<keyword evidence="7 13" id="KW-0862">Zinc</keyword>
<dbReference type="GO" id="GO:0046872">
    <property type="term" value="F:metal ion binding"/>
    <property type="evidence" value="ECO:0007669"/>
    <property type="project" value="UniProtKB-KW"/>
</dbReference>
<dbReference type="SUPFAM" id="SSF55186">
    <property type="entry name" value="ThrRS/AlaRS common domain"/>
    <property type="match status" value="1"/>
</dbReference>
<dbReference type="STRING" id="207340.APZ41_012555"/>
<evidence type="ECO:0000256" key="1">
    <source>
        <dbReference type="ARBA" id="ARBA00008226"/>
    </source>
</evidence>
<evidence type="ECO:0000256" key="10">
    <source>
        <dbReference type="ARBA" id="ARBA00022917"/>
    </source>
</evidence>
<keyword evidence="3 13" id="KW-0820">tRNA-binding</keyword>
<dbReference type="Proteomes" id="UP000054844">
    <property type="component" value="Unassembled WGS sequence"/>
</dbReference>
<organism evidence="16 17">
    <name type="scientific">Roseomonas mucosa</name>
    <dbReference type="NCBI Taxonomy" id="207340"/>
    <lineage>
        <taxon>Bacteria</taxon>
        <taxon>Pseudomonadati</taxon>
        <taxon>Pseudomonadota</taxon>
        <taxon>Alphaproteobacteria</taxon>
        <taxon>Acetobacterales</taxon>
        <taxon>Roseomonadaceae</taxon>
        <taxon>Roseomonas</taxon>
    </lineage>
</organism>
<dbReference type="AlphaFoldDB" id="A0A1S8D3J6"/>
<dbReference type="FunFam" id="3.30.980.10:FF:000005">
    <property type="entry name" value="Threonyl-tRNA synthetase, mitochondrial"/>
    <property type="match status" value="1"/>
</dbReference>
<dbReference type="InterPro" id="IPR047246">
    <property type="entry name" value="ThrRS_anticodon"/>
</dbReference>
<evidence type="ECO:0000256" key="12">
    <source>
        <dbReference type="ARBA" id="ARBA00049515"/>
    </source>
</evidence>
<dbReference type="InterPro" id="IPR002314">
    <property type="entry name" value="aa-tRNA-synt_IIb"/>
</dbReference>
<dbReference type="PANTHER" id="PTHR11451">
    <property type="entry name" value="THREONINE-TRNA LIGASE"/>
    <property type="match status" value="1"/>
</dbReference>
<dbReference type="Pfam" id="PF02824">
    <property type="entry name" value="TGS"/>
    <property type="match status" value="1"/>
</dbReference>
<dbReference type="GO" id="GO:0005737">
    <property type="term" value="C:cytoplasm"/>
    <property type="evidence" value="ECO:0007669"/>
    <property type="project" value="UniProtKB-SubCell"/>
</dbReference>
<name>A0A1S8D3J6_9PROT</name>
<keyword evidence="9 13" id="KW-0694">RNA-binding</keyword>
<dbReference type="InterPro" id="IPR004095">
    <property type="entry name" value="TGS"/>
</dbReference>
<evidence type="ECO:0000313" key="16">
    <source>
        <dbReference type="EMBL" id="ONH82821.1"/>
    </source>
</evidence>
<evidence type="ECO:0000256" key="8">
    <source>
        <dbReference type="ARBA" id="ARBA00022840"/>
    </source>
</evidence>
<dbReference type="InterPro" id="IPR006195">
    <property type="entry name" value="aa-tRNA-synth_II"/>
</dbReference>
<dbReference type="EMBL" id="LLWF02000040">
    <property type="protein sequence ID" value="ONH82821.1"/>
    <property type="molecule type" value="Genomic_DNA"/>
</dbReference>
<comment type="caution">
    <text evidence="13">Lacks conserved residue(s) required for the propagation of feature annotation.</text>
</comment>
<evidence type="ECO:0000256" key="11">
    <source>
        <dbReference type="ARBA" id="ARBA00023146"/>
    </source>
</evidence>
<dbReference type="FunFam" id="3.10.20.30:FF:000005">
    <property type="entry name" value="Threonine--tRNA ligase"/>
    <property type="match status" value="1"/>
</dbReference>
<dbReference type="FunFam" id="3.30.54.20:FF:000002">
    <property type="entry name" value="Threonine--tRNA ligase"/>
    <property type="match status" value="1"/>
</dbReference>
<evidence type="ECO:0000256" key="9">
    <source>
        <dbReference type="ARBA" id="ARBA00022884"/>
    </source>
</evidence>
<keyword evidence="17" id="KW-1185">Reference proteome</keyword>
<accession>A0A1S8D3J6</accession>
<evidence type="ECO:0000256" key="3">
    <source>
        <dbReference type="ARBA" id="ARBA00022555"/>
    </source>
</evidence>
<keyword evidence="4 13" id="KW-0436">Ligase</keyword>
<dbReference type="PANTHER" id="PTHR11451:SF44">
    <property type="entry name" value="THREONINE--TRNA LIGASE, CHLOROPLASTIC_MITOCHONDRIAL 2"/>
    <property type="match status" value="1"/>
</dbReference>
<dbReference type="InterPro" id="IPR018163">
    <property type="entry name" value="Thr/Ala-tRNA-synth_IIc_edit"/>
</dbReference>
<proteinExistence type="inferred from homology"/>
<evidence type="ECO:0000256" key="2">
    <source>
        <dbReference type="ARBA" id="ARBA00022490"/>
    </source>
</evidence>
<dbReference type="PRINTS" id="PR01047">
    <property type="entry name" value="TRNASYNTHTHR"/>
</dbReference>
<dbReference type="GO" id="GO:0000049">
    <property type="term" value="F:tRNA binding"/>
    <property type="evidence" value="ECO:0007669"/>
    <property type="project" value="UniProtKB-KW"/>
</dbReference>
<dbReference type="FunFam" id="3.30.930.10:FF:000002">
    <property type="entry name" value="Threonine--tRNA ligase"/>
    <property type="match status" value="1"/>
</dbReference>
<dbReference type="HAMAP" id="MF_00184">
    <property type="entry name" value="Thr_tRNA_synth"/>
    <property type="match status" value="1"/>
</dbReference>
<dbReference type="GO" id="GO:0005524">
    <property type="term" value="F:ATP binding"/>
    <property type="evidence" value="ECO:0007669"/>
    <property type="project" value="UniProtKB-UniRule"/>
</dbReference>
<keyword evidence="10 13" id="KW-0648">Protein biosynthesis</keyword>
<dbReference type="Pfam" id="PF00587">
    <property type="entry name" value="tRNA-synt_2b"/>
    <property type="match status" value="1"/>
</dbReference>
<gene>
    <name evidence="13" type="primary">thrS</name>
    <name evidence="16" type="ORF">APZ41_012555</name>
</gene>
<dbReference type="Gene3D" id="3.30.930.10">
    <property type="entry name" value="Bira Bifunctional Protein, Domain 2"/>
    <property type="match status" value="1"/>
</dbReference>
<dbReference type="Pfam" id="PF03129">
    <property type="entry name" value="HGTP_anticodon"/>
    <property type="match status" value="1"/>
</dbReference>
<feature type="binding site" evidence="13">
    <location>
        <position position="390"/>
    </location>
    <ligand>
        <name>Zn(2+)</name>
        <dbReference type="ChEBI" id="CHEBI:29105"/>
        <note>catalytic</note>
    </ligand>
</feature>
<dbReference type="Gene3D" id="3.30.980.10">
    <property type="entry name" value="Threonyl-trna Synthetase, Chain A, domain 2"/>
    <property type="match status" value="1"/>
</dbReference>
<keyword evidence="2 13" id="KW-0963">Cytoplasm</keyword>
<dbReference type="InterPro" id="IPR036621">
    <property type="entry name" value="Anticodon-bd_dom_sf"/>
</dbReference>
<feature type="domain" description="TGS" evidence="15">
    <location>
        <begin position="1"/>
        <end position="61"/>
    </location>
</feature>
<dbReference type="GO" id="GO:0006435">
    <property type="term" value="P:threonyl-tRNA aminoacylation"/>
    <property type="evidence" value="ECO:0007669"/>
    <property type="project" value="UniProtKB-UniRule"/>
</dbReference>
<dbReference type="Gene3D" id="3.40.50.800">
    <property type="entry name" value="Anticodon-binding domain"/>
    <property type="match status" value="1"/>
</dbReference>
<feature type="domain" description="Aminoacyl-transfer RNA synthetases class-II family profile" evidence="14">
    <location>
        <begin position="243"/>
        <end position="539"/>
    </location>
</feature>
<evidence type="ECO:0000259" key="14">
    <source>
        <dbReference type="PROSITE" id="PS50862"/>
    </source>
</evidence>
<comment type="similarity">
    <text evidence="1 13">Belongs to the class-II aminoacyl-tRNA synthetase family.</text>
</comment>
<dbReference type="InterPro" id="IPR012675">
    <property type="entry name" value="Beta-grasp_dom_sf"/>
</dbReference>
<comment type="cofactor">
    <cofactor evidence="13">
        <name>Zn(2+)</name>
        <dbReference type="ChEBI" id="CHEBI:29105"/>
    </cofactor>
    <text evidence="13">Binds 1 zinc ion per subunit.</text>
</comment>
<keyword evidence="8 13" id="KW-0067">ATP-binding</keyword>
<dbReference type="InterPro" id="IPR045864">
    <property type="entry name" value="aa-tRNA-synth_II/BPL/LPL"/>
</dbReference>
<dbReference type="RefSeq" id="WP_058389421.1">
    <property type="nucleotide sequence ID" value="NZ_CP034924.1"/>
</dbReference>
<evidence type="ECO:0000256" key="7">
    <source>
        <dbReference type="ARBA" id="ARBA00022833"/>
    </source>
</evidence>
<dbReference type="OrthoDB" id="9802304at2"/>
<feature type="binding site" evidence="13">
    <location>
        <position position="516"/>
    </location>
    <ligand>
        <name>Zn(2+)</name>
        <dbReference type="ChEBI" id="CHEBI:29105"/>
        <note>catalytic</note>
    </ligand>
</feature>
<evidence type="ECO:0000256" key="4">
    <source>
        <dbReference type="ARBA" id="ARBA00022598"/>
    </source>
</evidence>
<dbReference type="InterPro" id="IPR012676">
    <property type="entry name" value="TGS-like"/>
</dbReference>
<dbReference type="EC" id="6.1.1.3" evidence="13"/>
<evidence type="ECO:0000256" key="6">
    <source>
        <dbReference type="ARBA" id="ARBA00022741"/>
    </source>
</evidence>
<comment type="catalytic activity">
    <reaction evidence="12 13">
        <text>tRNA(Thr) + L-threonine + ATP = L-threonyl-tRNA(Thr) + AMP + diphosphate + H(+)</text>
        <dbReference type="Rhea" id="RHEA:24624"/>
        <dbReference type="Rhea" id="RHEA-COMP:9670"/>
        <dbReference type="Rhea" id="RHEA-COMP:9704"/>
        <dbReference type="ChEBI" id="CHEBI:15378"/>
        <dbReference type="ChEBI" id="CHEBI:30616"/>
        <dbReference type="ChEBI" id="CHEBI:33019"/>
        <dbReference type="ChEBI" id="CHEBI:57926"/>
        <dbReference type="ChEBI" id="CHEBI:78442"/>
        <dbReference type="ChEBI" id="CHEBI:78534"/>
        <dbReference type="ChEBI" id="CHEBI:456215"/>
        <dbReference type="EC" id="6.1.1.3"/>
    </reaction>
</comment>
<dbReference type="SUPFAM" id="SSF52954">
    <property type="entry name" value="Class II aaRS ABD-related"/>
    <property type="match status" value="1"/>
</dbReference>
<keyword evidence="5 13" id="KW-0479">Metal-binding</keyword>
<protein>
    <recommendedName>
        <fullName evidence="13">Threonine--tRNA ligase</fullName>
        <ecNumber evidence="13">6.1.1.3</ecNumber>
    </recommendedName>
    <alternativeName>
        <fullName evidence="13">Threonyl-tRNA synthetase</fullName>
        <shortName evidence="13">ThrRS</shortName>
    </alternativeName>
</protein>
<dbReference type="Gene3D" id="3.30.54.20">
    <property type="match status" value="1"/>
</dbReference>
<dbReference type="InterPro" id="IPR002320">
    <property type="entry name" value="Thr-tRNA-ligase_IIa"/>
</dbReference>
<dbReference type="Gene3D" id="3.10.20.30">
    <property type="match status" value="1"/>
</dbReference>
<evidence type="ECO:0000313" key="17">
    <source>
        <dbReference type="Proteomes" id="UP000054844"/>
    </source>
</evidence>
<evidence type="ECO:0000259" key="15">
    <source>
        <dbReference type="PROSITE" id="PS51880"/>
    </source>
</evidence>
<comment type="subunit">
    <text evidence="13">Homodimer.</text>
</comment>
<dbReference type="FunFam" id="3.40.50.800:FF:000001">
    <property type="entry name" value="Threonine--tRNA ligase"/>
    <property type="match status" value="1"/>
</dbReference>
<dbReference type="InterPro" id="IPR033728">
    <property type="entry name" value="ThrRS_core"/>
</dbReference>
<keyword evidence="11 13" id="KW-0030">Aminoacyl-tRNA synthetase</keyword>
<dbReference type="CDD" id="cd00860">
    <property type="entry name" value="ThrRS_anticodon"/>
    <property type="match status" value="1"/>
</dbReference>
<feature type="binding site" evidence="13">
    <location>
        <position position="339"/>
    </location>
    <ligand>
        <name>Zn(2+)</name>
        <dbReference type="ChEBI" id="CHEBI:29105"/>
        <note>catalytic</note>
    </ligand>
</feature>
<comment type="caution">
    <text evidence="16">The sequence shown here is derived from an EMBL/GenBank/DDBJ whole genome shotgun (WGS) entry which is preliminary data.</text>
</comment>
<dbReference type="Pfam" id="PF07973">
    <property type="entry name" value="tRNA_SAD"/>
    <property type="match status" value="1"/>
</dbReference>
<evidence type="ECO:0000256" key="13">
    <source>
        <dbReference type="HAMAP-Rule" id="MF_00184"/>
    </source>
</evidence>
<dbReference type="SUPFAM" id="SSF81271">
    <property type="entry name" value="TGS-like"/>
    <property type="match status" value="1"/>
</dbReference>